<keyword evidence="10" id="KW-1185">Reference proteome</keyword>
<dbReference type="InterPro" id="IPR005818">
    <property type="entry name" value="Histone_H1/H5_H15"/>
</dbReference>
<reference evidence="10" key="1">
    <citation type="submission" date="2024-07" db="EMBL/GenBank/DDBJ databases">
        <title>Two chromosome-level genome assemblies of Korean endemic species Abeliophyllum distichum and Forsythia ovata (Oleaceae).</title>
        <authorList>
            <person name="Jang H."/>
        </authorList>
    </citation>
    <scope>NUCLEOTIDE SEQUENCE [LARGE SCALE GENOMIC DNA]</scope>
</reference>
<evidence type="ECO:0000256" key="1">
    <source>
        <dbReference type="ARBA" id="ARBA00004123"/>
    </source>
</evidence>
<evidence type="ECO:0000313" key="10">
    <source>
        <dbReference type="Proteomes" id="UP001604277"/>
    </source>
</evidence>
<dbReference type="GO" id="GO:0005694">
    <property type="term" value="C:chromosome"/>
    <property type="evidence" value="ECO:0007669"/>
    <property type="project" value="UniProtKB-SubCell"/>
</dbReference>
<evidence type="ECO:0000259" key="8">
    <source>
        <dbReference type="PROSITE" id="PS51504"/>
    </source>
</evidence>
<dbReference type="PROSITE" id="PS51504">
    <property type="entry name" value="H15"/>
    <property type="match status" value="1"/>
</dbReference>
<dbReference type="AlphaFoldDB" id="A0ABD1VD52"/>
<feature type="compositionally biased region" description="Low complexity" evidence="7">
    <location>
        <begin position="1"/>
        <end position="21"/>
    </location>
</feature>
<name>A0ABD1VD52_9LAMI</name>
<feature type="compositionally biased region" description="Basic and acidic residues" evidence="7">
    <location>
        <begin position="92"/>
        <end position="107"/>
    </location>
</feature>
<dbReference type="Pfam" id="PF00538">
    <property type="entry name" value="Linker_histone"/>
    <property type="match status" value="1"/>
</dbReference>
<dbReference type="PANTHER" id="PTHR11467:SF130">
    <property type="entry name" value="HISTONE H1-LIKE ISOFORM X1"/>
    <property type="match status" value="1"/>
</dbReference>
<dbReference type="Proteomes" id="UP001604277">
    <property type="component" value="Unassembled WGS sequence"/>
</dbReference>
<feature type="region of interest" description="Disordered" evidence="7">
    <location>
        <begin position="1"/>
        <end position="26"/>
    </location>
</feature>
<evidence type="ECO:0000256" key="5">
    <source>
        <dbReference type="ARBA" id="ARBA00023242"/>
    </source>
</evidence>
<evidence type="ECO:0000256" key="7">
    <source>
        <dbReference type="SAM" id="MobiDB-lite"/>
    </source>
</evidence>
<feature type="compositionally biased region" description="Basic and acidic residues" evidence="7">
    <location>
        <begin position="126"/>
        <end position="135"/>
    </location>
</feature>
<dbReference type="InterPro" id="IPR036388">
    <property type="entry name" value="WH-like_DNA-bd_sf"/>
</dbReference>
<protein>
    <submittedName>
        <fullName evidence="9">Histone H1-like</fullName>
    </submittedName>
</protein>
<evidence type="ECO:0000313" key="9">
    <source>
        <dbReference type="EMBL" id="KAL2535258.1"/>
    </source>
</evidence>
<keyword evidence="4 6" id="KW-0238">DNA-binding</keyword>
<dbReference type="CDD" id="cd00073">
    <property type="entry name" value="H15"/>
    <property type="match status" value="1"/>
</dbReference>
<keyword evidence="5 6" id="KW-0539">Nucleus</keyword>
<dbReference type="InterPro" id="IPR005819">
    <property type="entry name" value="H1/H5"/>
</dbReference>
<organism evidence="9 10">
    <name type="scientific">Forsythia ovata</name>
    <dbReference type="NCBI Taxonomy" id="205694"/>
    <lineage>
        <taxon>Eukaryota</taxon>
        <taxon>Viridiplantae</taxon>
        <taxon>Streptophyta</taxon>
        <taxon>Embryophyta</taxon>
        <taxon>Tracheophyta</taxon>
        <taxon>Spermatophyta</taxon>
        <taxon>Magnoliopsida</taxon>
        <taxon>eudicotyledons</taxon>
        <taxon>Gunneridae</taxon>
        <taxon>Pentapetalae</taxon>
        <taxon>asterids</taxon>
        <taxon>lamiids</taxon>
        <taxon>Lamiales</taxon>
        <taxon>Oleaceae</taxon>
        <taxon>Forsythieae</taxon>
        <taxon>Forsythia</taxon>
    </lineage>
</organism>
<sequence>MAVAKKNSTSKTSSSSSSPSNLHPPYFQMISEAITTMKDRTGSSQPAIAKFIEENYTSNLPTNFKKILSAQLKRFVKSERLVKVKNSYKISPSEKVKKPANSVEDKTQKKKPVKNVTTKTAGSGKENTKKDVEKAKKTKRLSQVKTPEALKKKTMAKKNLKGSVTGAKMKRLSQVKSPEGLKKKAATPTKKVARKTVKSGSRPAAKRAKN</sequence>
<evidence type="ECO:0000256" key="4">
    <source>
        <dbReference type="ARBA" id="ARBA00023125"/>
    </source>
</evidence>
<dbReference type="PANTHER" id="PTHR11467">
    <property type="entry name" value="HISTONE H1"/>
    <property type="match status" value="1"/>
</dbReference>
<dbReference type="Gene3D" id="1.10.10.10">
    <property type="entry name" value="Winged helix-like DNA-binding domain superfamily/Winged helix DNA-binding domain"/>
    <property type="match status" value="1"/>
</dbReference>
<accession>A0ABD1VD52</accession>
<evidence type="ECO:0000256" key="3">
    <source>
        <dbReference type="ARBA" id="ARBA00022454"/>
    </source>
</evidence>
<dbReference type="GO" id="GO:0003677">
    <property type="term" value="F:DNA binding"/>
    <property type="evidence" value="ECO:0007669"/>
    <property type="project" value="UniProtKB-KW"/>
</dbReference>
<keyword evidence="3 6" id="KW-0158">Chromosome</keyword>
<proteinExistence type="inferred from homology"/>
<comment type="similarity">
    <text evidence="6">Belongs to the histone H1/H5 family.</text>
</comment>
<comment type="subcellular location">
    <subcellularLocation>
        <location evidence="2">Chromosome</location>
    </subcellularLocation>
    <subcellularLocation>
        <location evidence="1 6">Nucleus</location>
    </subcellularLocation>
</comment>
<dbReference type="EMBL" id="JBFOLJ010000005">
    <property type="protein sequence ID" value="KAL2535258.1"/>
    <property type="molecule type" value="Genomic_DNA"/>
</dbReference>
<comment type="caution">
    <text evidence="9">The sequence shown here is derived from an EMBL/GenBank/DDBJ whole genome shotgun (WGS) entry which is preliminary data.</text>
</comment>
<evidence type="ECO:0000256" key="2">
    <source>
        <dbReference type="ARBA" id="ARBA00004286"/>
    </source>
</evidence>
<dbReference type="SUPFAM" id="SSF46785">
    <property type="entry name" value="Winged helix' DNA-binding domain"/>
    <property type="match status" value="1"/>
</dbReference>
<dbReference type="GO" id="GO:0005634">
    <property type="term" value="C:nucleus"/>
    <property type="evidence" value="ECO:0007669"/>
    <property type="project" value="UniProtKB-SubCell"/>
</dbReference>
<dbReference type="SMART" id="SM00526">
    <property type="entry name" value="H15"/>
    <property type="match status" value="1"/>
</dbReference>
<feature type="region of interest" description="Disordered" evidence="7">
    <location>
        <begin position="90"/>
        <end position="210"/>
    </location>
</feature>
<dbReference type="PRINTS" id="PR00624">
    <property type="entry name" value="HISTONEH5"/>
</dbReference>
<evidence type="ECO:0000256" key="6">
    <source>
        <dbReference type="RuleBase" id="RU003894"/>
    </source>
</evidence>
<dbReference type="InterPro" id="IPR036390">
    <property type="entry name" value="WH_DNA-bd_sf"/>
</dbReference>
<gene>
    <name evidence="9" type="ORF">Fot_16649</name>
</gene>
<feature type="domain" description="H15" evidence="8">
    <location>
        <begin position="22"/>
        <end position="92"/>
    </location>
</feature>